<dbReference type="Proteomes" id="UP000253934">
    <property type="component" value="Unassembled WGS sequence"/>
</dbReference>
<proteinExistence type="predicted"/>
<gene>
    <name evidence="1" type="ORF">DCC88_10060</name>
</gene>
<reference evidence="1" key="1">
    <citation type="submission" date="2018-04" db="EMBL/GenBank/DDBJ databases">
        <title>Draft genome sequence of the Candidatus Spirobacillus cienkowskii, a pathogen of freshwater Daphnia species, reconstructed from hemolymph metagenomic reads.</title>
        <authorList>
            <person name="Bresciani L."/>
            <person name="Lemos L.N."/>
            <person name="Wale N."/>
            <person name="Lin J.Y."/>
            <person name="Fernandes G.R."/>
            <person name="Duffy M.A."/>
            <person name="Rodrigues J.M."/>
        </authorList>
    </citation>
    <scope>NUCLEOTIDE SEQUENCE [LARGE SCALE GENOMIC DNA]</scope>
    <source>
        <strain evidence="1">Binning01</strain>
    </source>
</reference>
<comment type="caution">
    <text evidence="1">The sequence shown here is derived from an EMBL/GenBank/DDBJ whole genome shotgun (WGS) entry which is preliminary data.</text>
</comment>
<accession>A0A369KUL4</accession>
<evidence type="ECO:0000313" key="2">
    <source>
        <dbReference type="Proteomes" id="UP000253934"/>
    </source>
</evidence>
<organism evidence="1 2">
    <name type="scientific">Spirobacillus cienkowskii</name>
    <dbReference type="NCBI Taxonomy" id="495820"/>
    <lineage>
        <taxon>Bacteria</taxon>
        <taxon>Pseudomonadati</taxon>
        <taxon>Bdellovibrionota</taxon>
        <taxon>Oligoflexia</taxon>
        <taxon>Silvanigrellales</taxon>
        <taxon>Spirobacillus</taxon>
    </lineage>
</organism>
<dbReference type="EMBL" id="QOVW01000085">
    <property type="protein sequence ID" value="RDB35443.1"/>
    <property type="molecule type" value="Genomic_DNA"/>
</dbReference>
<name>A0A369KUL4_9BACT</name>
<sequence>MTNIARIAAIQIWNKLPQMQRIQLDRLELVFKNSLIRPRKNYGNCYCPTPETQNLKLPILFPIYPHEGQASKGYYTSIPLAYISWFIPSQALPRIEVLETPIIDDSLIYQNEDKDNLDKTLFPLGKTVIGSFQKLEFPLQLLTLNQIRKRVLSKILEISATNANLFLSIFSEMPKILVEDDNSRYQQEITEAKGQGSWQFQSERLMPVILNNKLCVFKLYCWILTKNNLSI</sequence>
<evidence type="ECO:0000313" key="1">
    <source>
        <dbReference type="EMBL" id="RDB35443.1"/>
    </source>
</evidence>
<protein>
    <submittedName>
        <fullName evidence="1">Uncharacterized protein</fullName>
    </submittedName>
</protein>
<keyword evidence="2" id="KW-1185">Reference proteome</keyword>
<dbReference type="AlphaFoldDB" id="A0A369KUL4"/>